<accession>A0ABS1WNK3</accession>
<sequence length="146" mass="17073">MRNFKIKIGIIIFCALFANLAFGQKDSSKTDWNELIVGKWVNKINRTLDGKEYTGLKCRDTIQYLSNGKYISNQCVWNETGKWKFSDKKDLMIHYDIDNEYWKKELGTDDLGESNAEIISLSKSELVTVLFDEEKGEVHQFYIRLE</sequence>
<feature type="chain" id="PRO_5046897036" description="Lipocalin-like domain-containing protein" evidence="1">
    <location>
        <begin position="24"/>
        <end position="146"/>
    </location>
</feature>
<protein>
    <recommendedName>
        <fullName evidence="4">Lipocalin-like domain-containing protein</fullName>
    </recommendedName>
</protein>
<organism evidence="2 3">
    <name type="scientific">Olleya sediminilitoris</name>
    <dbReference type="NCBI Taxonomy" id="2795739"/>
    <lineage>
        <taxon>Bacteria</taxon>
        <taxon>Pseudomonadati</taxon>
        <taxon>Bacteroidota</taxon>
        <taxon>Flavobacteriia</taxon>
        <taxon>Flavobacteriales</taxon>
        <taxon>Flavobacteriaceae</taxon>
    </lineage>
</organism>
<keyword evidence="3" id="KW-1185">Reference proteome</keyword>
<evidence type="ECO:0000313" key="3">
    <source>
        <dbReference type="Proteomes" id="UP000605013"/>
    </source>
</evidence>
<dbReference type="Proteomes" id="UP000605013">
    <property type="component" value="Unassembled WGS sequence"/>
</dbReference>
<feature type="signal peptide" evidence="1">
    <location>
        <begin position="1"/>
        <end position="23"/>
    </location>
</feature>
<evidence type="ECO:0008006" key="4">
    <source>
        <dbReference type="Google" id="ProtNLM"/>
    </source>
</evidence>
<reference evidence="2 3" key="1">
    <citation type="submission" date="2020-12" db="EMBL/GenBank/DDBJ databases">
        <title>Olleya sediminilitoris sp. nov., isolated from a tidal flat.</title>
        <authorList>
            <person name="Park S."/>
            <person name="Yoon J.-H."/>
        </authorList>
    </citation>
    <scope>NUCLEOTIDE SEQUENCE [LARGE SCALE GENOMIC DNA]</scope>
    <source>
        <strain evidence="2 3">YSTF-M6</strain>
    </source>
</reference>
<keyword evidence="1" id="KW-0732">Signal</keyword>
<evidence type="ECO:0000313" key="2">
    <source>
        <dbReference type="EMBL" id="MBL7560702.1"/>
    </source>
</evidence>
<evidence type="ECO:0000256" key="1">
    <source>
        <dbReference type="SAM" id="SignalP"/>
    </source>
</evidence>
<gene>
    <name evidence="2" type="ORF">JAO71_12915</name>
</gene>
<comment type="caution">
    <text evidence="2">The sequence shown here is derived from an EMBL/GenBank/DDBJ whole genome shotgun (WGS) entry which is preliminary data.</text>
</comment>
<dbReference type="EMBL" id="JAEMEF010000012">
    <property type="protein sequence ID" value="MBL7560702.1"/>
    <property type="molecule type" value="Genomic_DNA"/>
</dbReference>
<name>A0ABS1WNK3_9FLAO</name>
<dbReference type="RefSeq" id="WP_116823936.1">
    <property type="nucleotide sequence ID" value="NZ_JAEMEF010000012.1"/>
</dbReference>
<proteinExistence type="predicted"/>